<dbReference type="PANTHER" id="PTHR43830:SF3">
    <property type="entry name" value="PROTEIN PSP1"/>
    <property type="match status" value="1"/>
</dbReference>
<protein>
    <submittedName>
        <fullName evidence="2">Regulatory iron-sulfur-containing complex subunit RicT</fullName>
    </submittedName>
</protein>
<dbReference type="InterPro" id="IPR047767">
    <property type="entry name" value="PSP1-like"/>
</dbReference>
<organism evidence="2 3">
    <name type="scientific">Micromonospora cathayae</name>
    <dbReference type="NCBI Taxonomy" id="3028804"/>
    <lineage>
        <taxon>Bacteria</taxon>
        <taxon>Bacillati</taxon>
        <taxon>Actinomycetota</taxon>
        <taxon>Actinomycetes</taxon>
        <taxon>Micromonosporales</taxon>
        <taxon>Micromonosporaceae</taxon>
        <taxon>Micromonospora</taxon>
    </lineage>
</organism>
<evidence type="ECO:0000313" key="2">
    <source>
        <dbReference type="EMBL" id="WDZ86406.1"/>
    </source>
</evidence>
<gene>
    <name evidence="2" type="primary">ricT</name>
    <name evidence="2" type="ORF">PVK37_08410</name>
</gene>
<evidence type="ECO:0000313" key="3">
    <source>
        <dbReference type="Proteomes" id="UP001219605"/>
    </source>
</evidence>
<accession>A0ABY7ZTM9</accession>
<dbReference type="Proteomes" id="UP001219605">
    <property type="component" value="Chromosome"/>
</dbReference>
<keyword evidence="3" id="KW-1185">Reference proteome</keyword>
<reference evidence="2 3" key="1">
    <citation type="submission" date="2023-02" db="EMBL/GenBank/DDBJ databases">
        <authorList>
            <person name="Mo P."/>
        </authorList>
    </citation>
    <scope>NUCLEOTIDE SEQUENCE [LARGE SCALE GENOMIC DNA]</scope>
    <source>
        <strain evidence="2 3">HUAS 3</strain>
    </source>
</reference>
<dbReference type="PROSITE" id="PS51411">
    <property type="entry name" value="PSP1_C"/>
    <property type="match status" value="1"/>
</dbReference>
<dbReference type="InterPro" id="IPR007557">
    <property type="entry name" value="PSP1_C"/>
</dbReference>
<proteinExistence type="predicted"/>
<dbReference type="EMBL" id="CP118615">
    <property type="protein sequence ID" value="WDZ86406.1"/>
    <property type="molecule type" value="Genomic_DNA"/>
</dbReference>
<name>A0ABY7ZTM9_9ACTN</name>
<dbReference type="RefSeq" id="WP_275033222.1">
    <property type="nucleotide sequence ID" value="NZ_CP118615.1"/>
</dbReference>
<dbReference type="Pfam" id="PF04468">
    <property type="entry name" value="PSP1"/>
    <property type="match status" value="1"/>
</dbReference>
<sequence>MGMLCAVSFNRYGRLYYLDPGEFRPQVGDRVLVPTDDGPEVAECVWAAQWVSEDTDGFPKLAGLADEEDLRRDEQLRKRKAEAKVASKRLIREHGLPMKVVAVDHVLGAESGGNGRTTVYFTAPHRVDFRALVRDLGATLHCRVELRQLSARDSARVQGGIGSCGRDLCCATFLTDFEPVTIRMAKDQDLPLNPLRISGACGRLMCCLKYEHPLYQKFHESAPSIGSRVSTPEGDGKVVGHSVPRDAVTVRLDADGSRSMCSRADVCGSRRAYDSRDPSDPAGATR</sequence>
<dbReference type="PANTHER" id="PTHR43830">
    <property type="entry name" value="PROTEIN PSP1"/>
    <property type="match status" value="1"/>
</dbReference>
<dbReference type="NCBIfam" id="NF041131">
    <property type="entry name" value="RicT_YaaT_fam"/>
    <property type="match status" value="1"/>
</dbReference>
<feature type="domain" description="PSP1 C-terminal" evidence="1">
    <location>
        <begin position="59"/>
        <end position="149"/>
    </location>
</feature>
<evidence type="ECO:0000259" key="1">
    <source>
        <dbReference type="PROSITE" id="PS51411"/>
    </source>
</evidence>